<dbReference type="EMBL" id="JAIWYP010000001">
    <property type="protein sequence ID" value="KAH3885935.1"/>
    <property type="molecule type" value="Genomic_DNA"/>
</dbReference>
<accession>A0A9D4MZ00</accession>
<organism evidence="1 2">
    <name type="scientific">Dreissena polymorpha</name>
    <name type="common">Zebra mussel</name>
    <name type="synonym">Mytilus polymorpha</name>
    <dbReference type="NCBI Taxonomy" id="45954"/>
    <lineage>
        <taxon>Eukaryota</taxon>
        <taxon>Metazoa</taxon>
        <taxon>Spiralia</taxon>
        <taxon>Lophotrochozoa</taxon>
        <taxon>Mollusca</taxon>
        <taxon>Bivalvia</taxon>
        <taxon>Autobranchia</taxon>
        <taxon>Heteroconchia</taxon>
        <taxon>Euheterodonta</taxon>
        <taxon>Imparidentia</taxon>
        <taxon>Neoheterodontei</taxon>
        <taxon>Myida</taxon>
        <taxon>Dreissenoidea</taxon>
        <taxon>Dreissenidae</taxon>
        <taxon>Dreissena</taxon>
    </lineage>
</organism>
<reference evidence="1" key="2">
    <citation type="submission" date="2020-11" db="EMBL/GenBank/DDBJ databases">
        <authorList>
            <person name="McCartney M.A."/>
            <person name="Auch B."/>
            <person name="Kono T."/>
            <person name="Mallez S."/>
            <person name="Becker A."/>
            <person name="Gohl D.M."/>
            <person name="Silverstein K.A.T."/>
            <person name="Koren S."/>
            <person name="Bechman K.B."/>
            <person name="Herman A."/>
            <person name="Abrahante J.E."/>
            <person name="Garbe J."/>
        </authorList>
    </citation>
    <scope>NUCLEOTIDE SEQUENCE</scope>
    <source>
        <strain evidence="1">Duluth1</strain>
        <tissue evidence="1">Whole animal</tissue>
    </source>
</reference>
<comment type="caution">
    <text evidence="1">The sequence shown here is derived from an EMBL/GenBank/DDBJ whole genome shotgun (WGS) entry which is preliminary data.</text>
</comment>
<gene>
    <name evidence="1" type="ORF">DPMN_009932</name>
</gene>
<evidence type="ECO:0000313" key="2">
    <source>
        <dbReference type="Proteomes" id="UP000828390"/>
    </source>
</evidence>
<protein>
    <submittedName>
        <fullName evidence="1">Uncharacterized protein</fullName>
    </submittedName>
</protein>
<proteinExistence type="predicted"/>
<reference evidence="1" key="1">
    <citation type="journal article" date="2019" name="bioRxiv">
        <title>The Genome of the Zebra Mussel, Dreissena polymorpha: A Resource for Invasive Species Research.</title>
        <authorList>
            <person name="McCartney M.A."/>
            <person name="Auch B."/>
            <person name="Kono T."/>
            <person name="Mallez S."/>
            <person name="Zhang Y."/>
            <person name="Obille A."/>
            <person name="Becker A."/>
            <person name="Abrahante J.E."/>
            <person name="Garbe J."/>
            <person name="Badalamenti J.P."/>
            <person name="Herman A."/>
            <person name="Mangelson H."/>
            <person name="Liachko I."/>
            <person name="Sullivan S."/>
            <person name="Sone E.D."/>
            <person name="Koren S."/>
            <person name="Silverstein K.A.T."/>
            <person name="Beckman K.B."/>
            <person name="Gohl D.M."/>
        </authorList>
    </citation>
    <scope>NUCLEOTIDE SEQUENCE</scope>
    <source>
        <strain evidence="1">Duluth1</strain>
        <tissue evidence="1">Whole animal</tissue>
    </source>
</reference>
<dbReference type="AlphaFoldDB" id="A0A9D4MZ00"/>
<sequence length="122" mass="13561">MNIRVCHPRKGCSQELEACHLFQLLDVHGDICNCVVRYVHHDIRLLDANPHSVCSCSFIKSFGEVLEFTAVVAYDVNIISESQVRDESVTDGYGVVMVFGDNLPKEKVIQDVGGQKSLTDAH</sequence>
<keyword evidence="2" id="KW-1185">Reference proteome</keyword>
<dbReference type="Proteomes" id="UP000828390">
    <property type="component" value="Unassembled WGS sequence"/>
</dbReference>
<evidence type="ECO:0000313" key="1">
    <source>
        <dbReference type="EMBL" id="KAH3885935.1"/>
    </source>
</evidence>
<name>A0A9D4MZ00_DREPO</name>